<feature type="domain" description="ChsH2 rubredoxin-like zinc ribbon" evidence="2">
    <location>
        <begin position="16"/>
        <end position="52"/>
    </location>
</feature>
<dbReference type="EMBL" id="CP053015">
    <property type="protein sequence ID" value="QJQ31438.1"/>
    <property type="molecule type" value="Genomic_DNA"/>
</dbReference>
<reference evidence="3 4" key="1">
    <citation type="submission" date="2020-01" db="EMBL/GenBank/DDBJ databases">
        <title>Sphingomonas sp. strain CSW-10.</title>
        <authorList>
            <person name="Chen W.-M."/>
        </authorList>
    </citation>
    <scope>NUCLEOTIDE SEQUENCE [LARGE SCALE GENOMIC DNA]</scope>
    <source>
        <strain evidence="3 4">CSW-10</strain>
    </source>
</reference>
<gene>
    <name evidence="3" type="ORF">GV829_02380</name>
</gene>
<dbReference type="PANTHER" id="PTHR34075">
    <property type="entry name" value="BLR3430 PROTEIN"/>
    <property type="match status" value="1"/>
</dbReference>
<dbReference type="AlphaFoldDB" id="A0A6M4AQX1"/>
<feature type="domain" description="ChsH2 C-terminal OB-fold" evidence="1">
    <location>
        <begin position="54"/>
        <end position="117"/>
    </location>
</feature>
<dbReference type="KEGG" id="slan:GV829_02380"/>
<keyword evidence="4" id="KW-1185">Reference proteome</keyword>
<dbReference type="InterPro" id="IPR052513">
    <property type="entry name" value="Thioester_dehydratase-like"/>
</dbReference>
<evidence type="ECO:0000259" key="2">
    <source>
        <dbReference type="Pfam" id="PF12172"/>
    </source>
</evidence>
<dbReference type="GO" id="GO:0003677">
    <property type="term" value="F:DNA binding"/>
    <property type="evidence" value="ECO:0007669"/>
    <property type="project" value="UniProtKB-KW"/>
</dbReference>
<evidence type="ECO:0000313" key="4">
    <source>
        <dbReference type="Proteomes" id="UP000503018"/>
    </source>
</evidence>
<dbReference type="SUPFAM" id="SSF50249">
    <property type="entry name" value="Nucleic acid-binding proteins"/>
    <property type="match status" value="1"/>
</dbReference>
<evidence type="ECO:0000259" key="1">
    <source>
        <dbReference type="Pfam" id="PF01796"/>
    </source>
</evidence>
<sequence length="131" mass="14141">MAGLLPELTPENRAFWTGGADGQLMIARCGDCDWRIHPPQLVCPACLSEAVEAQPASGCGTIESWTINHQPWMPGLEVPYALAIVSLDDQPGVRITAQLRDVALDAIQIGMAVKVGFEPREDVHIPVFLPA</sequence>
<dbReference type="Pfam" id="PF01796">
    <property type="entry name" value="OB_ChsH2_C"/>
    <property type="match status" value="1"/>
</dbReference>
<dbReference type="InterPro" id="IPR002878">
    <property type="entry name" value="ChsH2_C"/>
</dbReference>
<dbReference type="InterPro" id="IPR022002">
    <property type="entry name" value="ChsH2_Znr"/>
</dbReference>
<dbReference type="Gene3D" id="6.10.30.10">
    <property type="match status" value="1"/>
</dbReference>
<organism evidence="3 4">
    <name type="scientific">Sphingomonas lacunae</name>
    <dbReference type="NCBI Taxonomy" id="2698828"/>
    <lineage>
        <taxon>Bacteria</taxon>
        <taxon>Pseudomonadati</taxon>
        <taxon>Pseudomonadota</taxon>
        <taxon>Alphaproteobacteria</taxon>
        <taxon>Sphingomonadales</taxon>
        <taxon>Sphingomonadaceae</taxon>
        <taxon>Sphingomonas</taxon>
    </lineage>
</organism>
<keyword evidence="3" id="KW-0238">DNA-binding</keyword>
<dbReference type="Proteomes" id="UP000503018">
    <property type="component" value="Chromosome"/>
</dbReference>
<dbReference type="Pfam" id="PF12172">
    <property type="entry name" value="zf-ChsH2"/>
    <property type="match status" value="1"/>
</dbReference>
<dbReference type="PANTHER" id="PTHR34075:SF5">
    <property type="entry name" value="BLR3430 PROTEIN"/>
    <property type="match status" value="1"/>
</dbReference>
<accession>A0A6M4AQX1</accession>
<name>A0A6M4AQX1_9SPHN</name>
<dbReference type="InterPro" id="IPR012340">
    <property type="entry name" value="NA-bd_OB-fold"/>
</dbReference>
<evidence type="ECO:0000313" key="3">
    <source>
        <dbReference type="EMBL" id="QJQ31438.1"/>
    </source>
</evidence>
<protein>
    <submittedName>
        <fullName evidence="3">DNA-binding protein</fullName>
    </submittedName>
</protein>
<dbReference type="RefSeq" id="WP_169943656.1">
    <property type="nucleotide sequence ID" value="NZ_CP053015.1"/>
</dbReference>
<proteinExistence type="predicted"/>